<comment type="caution">
    <text evidence="2">The sequence shown here is derived from an EMBL/GenBank/DDBJ whole genome shotgun (WGS) entry which is preliminary data.</text>
</comment>
<evidence type="ECO:0000313" key="2">
    <source>
        <dbReference type="EMBL" id="KAF5875663.1"/>
    </source>
</evidence>
<protein>
    <submittedName>
        <fullName evidence="2">Uncharacterized protein</fullName>
    </submittedName>
</protein>
<organism evidence="2 3">
    <name type="scientific">Botrytis fragariae</name>
    <dbReference type="NCBI Taxonomy" id="1964551"/>
    <lineage>
        <taxon>Eukaryota</taxon>
        <taxon>Fungi</taxon>
        <taxon>Dikarya</taxon>
        <taxon>Ascomycota</taxon>
        <taxon>Pezizomycotina</taxon>
        <taxon>Leotiomycetes</taxon>
        <taxon>Helotiales</taxon>
        <taxon>Sclerotiniaceae</taxon>
        <taxon>Botrytis</taxon>
    </lineage>
</organism>
<sequence length="124" mass="14326">MSYNNRRSHPPSTPSTTASTSSPETFSEQVANLISRYELALPQLALAIDYERNSGLDVSEHTQTLFSIYRKLESVLTSDSFRQEDERLQQRGRMIVKDTLLLHRTFDLRGAEAAVEKYHLRQFY</sequence>
<evidence type="ECO:0000313" key="3">
    <source>
        <dbReference type="Proteomes" id="UP000531561"/>
    </source>
</evidence>
<name>A0A8H6AXK8_9HELO</name>
<dbReference type="EMBL" id="JABFCT010000005">
    <property type="protein sequence ID" value="KAF5875663.1"/>
    <property type="molecule type" value="Genomic_DNA"/>
</dbReference>
<dbReference type="GeneID" id="59265444"/>
<feature type="compositionally biased region" description="Low complexity" evidence="1">
    <location>
        <begin position="14"/>
        <end position="25"/>
    </location>
</feature>
<dbReference type="OrthoDB" id="10354905at2759"/>
<proteinExistence type="predicted"/>
<feature type="region of interest" description="Disordered" evidence="1">
    <location>
        <begin position="1"/>
        <end position="25"/>
    </location>
</feature>
<keyword evidence="3" id="KW-1185">Reference proteome</keyword>
<accession>A0A8H6AXK8</accession>
<dbReference type="RefSeq" id="XP_037194609.1">
    <property type="nucleotide sequence ID" value="XM_037341752.1"/>
</dbReference>
<dbReference type="Proteomes" id="UP000531561">
    <property type="component" value="Unassembled WGS sequence"/>
</dbReference>
<evidence type="ECO:0000256" key="1">
    <source>
        <dbReference type="SAM" id="MobiDB-lite"/>
    </source>
</evidence>
<dbReference type="AlphaFoldDB" id="A0A8H6AXK8"/>
<gene>
    <name evidence="2" type="ORF">Bfra_011425</name>
</gene>
<reference evidence="2 3" key="1">
    <citation type="journal article" date="2020" name="Phytopathology">
        <title>A high-quality genome resource of Botrytis fragariae, a new and rapidly spreading fungal pathogen causing strawberry gray mold in the U.S.A.</title>
        <authorList>
            <person name="Wu Y."/>
            <person name="Saski C.A."/>
            <person name="Schnabel G."/>
            <person name="Xiao S."/>
            <person name="Hu M."/>
        </authorList>
    </citation>
    <scope>NUCLEOTIDE SEQUENCE [LARGE SCALE GENOMIC DNA]</scope>
    <source>
        <strain evidence="2 3">BVB16</strain>
    </source>
</reference>